<keyword evidence="3" id="KW-1185">Reference proteome</keyword>
<dbReference type="Proteomes" id="UP000523528">
    <property type="component" value="Unassembled WGS sequence"/>
</dbReference>
<dbReference type="Pfam" id="PF09983">
    <property type="entry name" value="JetD_C"/>
    <property type="match status" value="1"/>
</dbReference>
<protein>
    <recommendedName>
        <fullName evidence="1">Wadjet protein JetD C-terminal domain-containing protein</fullName>
    </recommendedName>
</protein>
<reference evidence="2 3" key="1">
    <citation type="submission" date="2020-08" db="EMBL/GenBank/DDBJ databases">
        <title>Genomic Encyclopedia of Type Strains, Phase IV (KMG-IV): sequencing the most valuable type-strain genomes for metagenomic binning, comparative biology and taxonomic classification.</title>
        <authorList>
            <person name="Goeker M."/>
        </authorList>
    </citation>
    <scope>NUCLEOTIDE SEQUENCE [LARGE SCALE GENOMIC DNA]</scope>
    <source>
        <strain evidence="2 3">DSM 23211</strain>
    </source>
</reference>
<organism evidence="2 3">
    <name type="scientific">Anoxybacillus tengchongensis</name>
    <dbReference type="NCBI Taxonomy" id="576944"/>
    <lineage>
        <taxon>Bacteria</taxon>
        <taxon>Bacillati</taxon>
        <taxon>Bacillota</taxon>
        <taxon>Bacilli</taxon>
        <taxon>Bacillales</taxon>
        <taxon>Anoxybacillaceae</taxon>
        <taxon>Anoxybacillus</taxon>
    </lineage>
</organism>
<gene>
    <name evidence="2" type="ORF">HNQ82_000511</name>
</gene>
<dbReference type="EMBL" id="JACHES010000002">
    <property type="protein sequence ID" value="MBB6175700.1"/>
    <property type="molecule type" value="Genomic_DNA"/>
</dbReference>
<feature type="domain" description="Wadjet protein JetD C-terminal" evidence="1">
    <location>
        <begin position="187"/>
        <end position="285"/>
    </location>
</feature>
<comment type="caution">
    <text evidence="2">The sequence shown here is derived from an EMBL/GenBank/DDBJ whole genome shotgun (WGS) entry which is preliminary data.</text>
</comment>
<dbReference type="RefSeq" id="WP_183246918.1">
    <property type="nucleotide sequence ID" value="NZ_JACHES010000002.1"/>
</dbReference>
<dbReference type="InterPro" id="IPR024534">
    <property type="entry name" value="JetD_C"/>
</dbReference>
<dbReference type="AlphaFoldDB" id="A0A7X0D8S2"/>
<accession>A0A7X0D8S2</accession>
<name>A0A7X0D8S2_9BACL</name>
<evidence type="ECO:0000259" key="1">
    <source>
        <dbReference type="Pfam" id="PF09983"/>
    </source>
</evidence>
<evidence type="ECO:0000313" key="2">
    <source>
        <dbReference type="EMBL" id="MBB6175700.1"/>
    </source>
</evidence>
<proteinExistence type="predicted"/>
<sequence length="339" mass="39869">MQEKIEKQLALFSKRMISLDELERIIQPFVQTYEEFAEMVLALEAKGTIEMVKAKGRTIRTPSLAFQYRIHKHLLMKNYHRELQRYQNQLHPAIQLDEYYGKEPSVWERDKPFILKIDAYLRTHNLPREVAAAPERSVELVGDEKWIDEGGGREVLKRIGLFELLRIVPVSDPLMFAINPTNIARTSQLHLIVENKTTYQALLPALCDTFFSTLIYGKGKSVISNIEQFSMQYPIQATHRFYYFGDIDREGVSIWYSLSKKIPVSPALPFYRACLRKEPTRGKEYQTERAEALLSFLSYFDLDEKWWLSELLASGLYYPQETLKTWELQHIWRETDWTS</sequence>
<evidence type="ECO:0000313" key="3">
    <source>
        <dbReference type="Proteomes" id="UP000523528"/>
    </source>
</evidence>